<dbReference type="GO" id="GO:0008270">
    <property type="term" value="F:zinc ion binding"/>
    <property type="evidence" value="ECO:0007669"/>
    <property type="project" value="UniProtKB-KW"/>
</dbReference>
<evidence type="ECO:0000256" key="8">
    <source>
        <dbReference type="ARBA" id="ARBA00022723"/>
    </source>
</evidence>
<dbReference type="SUPFAM" id="SSF63748">
    <property type="entry name" value="Tudor/PWWP/MBT"/>
    <property type="match status" value="2"/>
</dbReference>
<dbReference type="Gene3D" id="3.30.40.10">
    <property type="entry name" value="Zinc/RING finger domain, C3HC4 (zinc finger)"/>
    <property type="match status" value="4"/>
</dbReference>
<feature type="compositionally biased region" description="Low complexity" evidence="17">
    <location>
        <begin position="84"/>
        <end position="100"/>
    </location>
</feature>
<dbReference type="SMART" id="SM00317">
    <property type="entry name" value="SET"/>
    <property type="match status" value="1"/>
</dbReference>
<dbReference type="InterPro" id="IPR047443">
    <property type="entry name" value="HMG-box_NSD2"/>
</dbReference>
<keyword evidence="9" id="KW-0677">Repeat</keyword>
<dbReference type="SUPFAM" id="SSF47095">
    <property type="entry name" value="HMG-box"/>
    <property type="match status" value="1"/>
</dbReference>
<keyword evidence="5" id="KW-0489">Methyltransferase</keyword>
<feature type="compositionally biased region" description="Acidic residues" evidence="17">
    <location>
        <begin position="1147"/>
        <end position="1156"/>
    </location>
</feature>
<keyword evidence="12" id="KW-0156">Chromatin regulator</keyword>
<evidence type="ECO:0000256" key="7">
    <source>
        <dbReference type="ARBA" id="ARBA00022691"/>
    </source>
</evidence>
<feature type="compositionally biased region" description="Basic residues" evidence="17">
    <location>
        <begin position="53"/>
        <end position="62"/>
    </location>
</feature>
<gene>
    <name evidence="25" type="primary">LOC117237020</name>
</gene>
<dbReference type="SUPFAM" id="SSF82199">
    <property type="entry name" value="SET domain"/>
    <property type="match status" value="1"/>
</dbReference>
<dbReference type="PROSITE" id="PS51215">
    <property type="entry name" value="AWS"/>
    <property type="match status" value="1"/>
</dbReference>
<name>A0A6J3KXF6_9HYME</name>
<evidence type="ECO:0000259" key="21">
    <source>
        <dbReference type="PROSITE" id="PS50812"/>
    </source>
</evidence>
<keyword evidence="4" id="KW-0597">Phosphoprotein</keyword>
<feature type="domain" description="RING-type" evidence="19">
    <location>
        <begin position="527"/>
        <end position="572"/>
    </location>
</feature>
<dbReference type="CDD" id="cd15566">
    <property type="entry name" value="PHD3_NSD"/>
    <property type="match status" value="1"/>
</dbReference>
<dbReference type="SUPFAM" id="SSF57903">
    <property type="entry name" value="FYVE/PHD zinc finger"/>
    <property type="match status" value="2"/>
</dbReference>
<dbReference type="PROSITE" id="PS01359">
    <property type="entry name" value="ZF_PHD_1"/>
    <property type="match status" value="1"/>
</dbReference>
<dbReference type="PROSITE" id="PS50016">
    <property type="entry name" value="ZF_PHD_2"/>
    <property type="match status" value="1"/>
</dbReference>
<evidence type="ECO:0000256" key="1">
    <source>
        <dbReference type="ARBA" id="ARBA00004123"/>
    </source>
</evidence>
<feature type="domain" description="AWS" evidence="23">
    <location>
        <begin position="818"/>
        <end position="868"/>
    </location>
</feature>
<evidence type="ECO:0000256" key="3">
    <source>
        <dbReference type="ARBA" id="ARBA00022454"/>
    </source>
</evidence>
<feature type="domain" description="PWWP" evidence="21">
    <location>
        <begin position="133"/>
        <end position="198"/>
    </location>
</feature>
<dbReference type="GeneID" id="117237020"/>
<feature type="domain" description="PWWP" evidence="21">
    <location>
        <begin position="687"/>
        <end position="749"/>
    </location>
</feature>
<evidence type="ECO:0000256" key="5">
    <source>
        <dbReference type="ARBA" id="ARBA00022603"/>
    </source>
</evidence>
<evidence type="ECO:0000259" key="22">
    <source>
        <dbReference type="PROSITE" id="PS50868"/>
    </source>
</evidence>
<dbReference type="PROSITE" id="PS50868">
    <property type="entry name" value="POST_SET"/>
    <property type="match status" value="1"/>
</dbReference>
<evidence type="ECO:0000256" key="14">
    <source>
        <dbReference type="ARBA" id="ARBA00023163"/>
    </source>
</evidence>
<dbReference type="InterPro" id="IPR001965">
    <property type="entry name" value="Znf_PHD"/>
</dbReference>
<feature type="region of interest" description="Disordered" evidence="17">
    <location>
        <begin position="1143"/>
        <end position="1213"/>
    </location>
</feature>
<dbReference type="SMART" id="SM00249">
    <property type="entry name" value="PHD"/>
    <property type="match status" value="4"/>
</dbReference>
<evidence type="ECO:0000256" key="11">
    <source>
        <dbReference type="ARBA" id="ARBA00022833"/>
    </source>
</evidence>
<sequence length="1265" mass="143890">MNTINRVNSKVGITIESRFGELDRNLGTTCSNFKNDPKDFSINFSKTSPGRSRYGRTIKPKSPKNEVATSSKNSKMPRNRKYQNSPDNSNDSTDENNTVNDMDDTSDSSTNLSIMEDTTPKLVDSPIQCNWILGQLAWARVGNFPFWPCVITLDPVLMVYHRLKDFKKLSESITAEVKKRDAKYAAAFIVKPGIKSKWESAIEEAMEVESMSNDDRAHVFKPKEKSIRNKSSKISEEKDKANKRKNSSDSNGPDFKRARQDNVYEVDKEKTDGTKQKMLKYIENGKNHSKLNSDTPPLSPLSQRDSNDEISLVQKVEFRTEEDVDGVFEVYYERNRDMLEDEYPDASEHDIRKYLKKTWDNMNSSFRKKYRSYVTSDTTSAHTKENSLNNEDDLLLEINGSAKDNKRSRIKVEKEEISVSETKRNRPYNLFKGTKQEKVCQICEKTGKLTRCKGPCYSYFHLSCVKPGESSPEHSVDENIMDDKILNDINEIKQSNTDNDENNGKSEEQEDEFFKCIDCLSGVAPACFICNEREGDRIRCSVLACGKHYHSSCLKSWPQSHWQGGRLTCPYHVCHTCSSDNPQDSHSRAPNEKLARCVRCPSSYHTSTSCLPAGSVILTGSQIVCPKHYQAPQPPVNAAWCFLCTRGGSLICCDTCPTSFHLECLGIDAPDGAFICEDCETGRLPLYGEVVWVKLGNYRWWPSRICYPHEIPENIEAIPHSPGKFCVMFLGSNNYHWIHRGRAFLYQDGDANIKPPIGKKNRDDTYRKALEEANEIHQRLKIERAAAKDHGPRGLKPPHYVKLKMNKPVGNVKPAEVESIVACDCDAEWENPCAPGTDCLNRILLVECSPGICPAGAKCKNQAFVQRQYPAMEPFHTVGRGWGLRSLEHIKAGQFVIEYVGEVIDEAEYKRRLHRKKELKNENFYFLTIDNNRMIDAEPKGNLSRFMNHSCSPNCETQKWTVNGDTRIGLFALCDIERGEELTFNYNLACDGETRKPCLCGAPNCSGFIGLKVQKPQVTTPSTTGIQQKKFDKIDKMKRQKRLRKHVLCWSCGQEIEKLTEFVVCDQKTCNKKYHKSCVIIDDTDSRFSCPWHHCAECRRRTSAHCSFCSAAFCQVHLDGNLFEYSEKAGFVCKLHESMDMQRSAEDEKDYSDNDTETDKEHSSTGSNSPLIIMEKSIPREPSPRVSIIEVHPSSEESEESQKEDDEEAMQSTNFMPCEYSSKSMKRKELHRLSLRLKGEKDQVEKFSNLTSSQLEAIIGGSLFE</sequence>
<dbReference type="InterPro" id="IPR050777">
    <property type="entry name" value="SET2_Histone-Lys_MeTrsfase"/>
</dbReference>
<dbReference type="SMART" id="SM00570">
    <property type="entry name" value="AWS"/>
    <property type="match status" value="1"/>
</dbReference>
<keyword evidence="3" id="KW-0158">Chromosome</keyword>
<dbReference type="InterPro" id="IPR059153">
    <property type="entry name" value="NSD_PHD-1st"/>
</dbReference>
<reference evidence="25" key="1">
    <citation type="submission" date="2025-08" db="UniProtKB">
        <authorList>
            <consortium name="RefSeq"/>
        </authorList>
    </citation>
    <scope>IDENTIFICATION</scope>
    <source>
        <tissue evidence="25">Muscle</tissue>
    </source>
</reference>
<evidence type="ECO:0000256" key="13">
    <source>
        <dbReference type="ARBA" id="ARBA00023015"/>
    </source>
</evidence>
<dbReference type="InterPro" id="IPR011011">
    <property type="entry name" value="Znf_FYVE_PHD"/>
</dbReference>
<evidence type="ECO:0000256" key="16">
    <source>
        <dbReference type="PROSITE-ProRule" id="PRU00175"/>
    </source>
</evidence>
<dbReference type="Gene3D" id="2.170.270.10">
    <property type="entry name" value="SET domain"/>
    <property type="match status" value="1"/>
</dbReference>
<dbReference type="InterPro" id="IPR001214">
    <property type="entry name" value="SET_dom"/>
</dbReference>
<dbReference type="Pfam" id="PF17907">
    <property type="entry name" value="AWS"/>
    <property type="match status" value="1"/>
</dbReference>
<dbReference type="Pfam" id="PF23011">
    <property type="entry name" value="PHD-1st_NSD"/>
    <property type="match status" value="2"/>
</dbReference>
<evidence type="ECO:0000259" key="19">
    <source>
        <dbReference type="PROSITE" id="PS50089"/>
    </source>
</evidence>
<organism evidence="24 25">
    <name type="scientific">Bombus vosnesenskii</name>
    <dbReference type="NCBI Taxonomy" id="207650"/>
    <lineage>
        <taxon>Eukaryota</taxon>
        <taxon>Metazoa</taxon>
        <taxon>Ecdysozoa</taxon>
        <taxon>Arthropoda</taxon>
        <taxon>Hexapoda</taxon>
        <taxon>Insecta</taxon>
        <taxon>Pterygota</taxon>
        <taxon>Neoptera</taxon>
        <taxon>Endopterygota</taxon>
        <taxon>Hymenoptera</taxon>
        <taxon>Apocrita</taxon>
        <taxon>Aculeata</taxon>
        <taxon>Apoidea</taxon>
        <taxon>Anthophila</taxon>
        <taxon>Apidae</taxon>
        <taxon>Bombus</taxon>
        <taxon>Pyrobombus</taxon>
    </lineage>
</organism>
<dbReference type="InterPro" id="IPR013083">
    <property type="entry name" value="Znf_RING/FYVE/PHD"/>
</dbReference>
<protein>
    <submittedName>
        <fullName evidence="25">Histone-lysine N-methyltransferase NSD2 isoform X3</fullName>
    </submittedName>
</protein>
<dbReference type="SMART" id="SM00293">
    <property type="entry name" value="PWWP"/>
    <property type="match status" value="1"/>
</dbReference>
<accession>A0A6J3KXF6</accession>
<evidence type="ECO:0000256" key="15">
    <source>
        <dbReference type="ARBA" id="ARBA00023242"/>
    </source>
</evidence>
<dbReference type="SMART" id="SM00184">
    <property type="entry name" value="RING"/>
    <property type="match status" value="2"/>
</dbReference>
<dbReference type="InterPro" id="IPR001841">
    <property type="entry name" value="Znf_RING"/>
</dbReference>
<dbReference type="InterPro" id="IPR036910">
    <property type="entry name" value="HMG_box_dom_sf"/>
</dbReference>
<feature type="compositionally biased region" description="Basic and acidic residues" evidence="17">
    <location>
        <begin position="254"/>
        <end position="275"/>
    </location>
</feature>
<dbReference type="CDD" id="cd15564">
    <property type="entry name" value="PHD1_NSD"/>
    <property type="match status" value="1"/>
</dbReference>
<evidence type="ECO:0000256" key="10">
    <source>
        <dbReference type="ARBA" id="ARBA00022771"/>
    </source>
</evidence>
<dbReference type="CDD" id="cd15567">
    <property type="entry name" value="PHD4_NSD"/>
    <property type="match status" value="1"/>
</dbReference>
<dbReference type="CDD" id="cd15565">
    <property type="entry name" value="PHD2_NSD"/>
    <property type="match status" value="1"/>
</dbReference>
<evidence type="ECO:0000256" key="4">
    <source>
        <dbReference type="ARBA" id="ARBA00022553"/>
    </source>
</evidence>
<keyword evidence="6" id="KW-0808">Transferase</keyword>
<feature type="region of interest" description="Disordered" evidence="17">
    <location>
        <begin position="211"/>
        <end position="306"/>
    </location>
</feature>
<evidence type="ECO:0000313" key="24">
    <source>
        <dbReference type="Proteomes" id="UP000504631"/>
    </source>
</evidence>
<dbReference type="AlphaFoldDB" id="A0A6J3KXF6"/>
<dbReference type="Pfam" id="PF22908">
    <property type="entry name" value="PHD_NSD"/>
    <property type="match status" value="1"/>
</dbReference>
<feature type="domain" description="SET" evidence="20">
    <location>
        <begin position="862"/>
        <end position="987"/>
    </location>
</feature>
<evidence type="ECO:0000256" key="2">
    <source>
        <dbReference type="ARBA" id="ARBA00004286"/>
    </source>
</evidence>
<feature type="compositionally biased region" description="Basic and acidic residues" evidence="17">
    <location>
        <begin position="213"/>
        <end position="240"/>
    </location>
</feature>
<dbReference type="InterPro" id="IPR046341">
    <property type="entry name" value="SET_dom_sf"/>
</dbReference>
<dbReference type="Pfam" id="PF23004">
    <property type="entry name" value="PHDvar_NSD"/>
    <property type="match status" value="1"/>
</dbReference>
<dbReference type="SMART" id="SM00508">
    <property type="entry name" value="PostSET"/>
    <property type="match status" value="1"/>
</dbReference>
<dbReference type="Pfam" id="PF00856">
    <property type="entry name" value="SET"/>
    <property type="match status" value="1"/>
</dbReference>
<evidence type="ECO:0000256" key="12">
    <source>
        <dbReference type="ARBA" id="ARBA00022853"/>
    </source>
</evidence>
<evidence type="ECO:0000259" key="20">
    <source>
        <dbReference type="PROSITE" id="PS50280"/>
    </source>
</evidence>
<dbReference type="InterPro" id="IPR006560">
    <property type="entry name" value="AWS_dom"/>
</dbReference>
<keyword evidence="15" id="KW-0539">Nucleus</keyword>
<dbReference type="CDD" id="cd05838">
    <property type="entry name" value="PWWP_NSD_rpt2"/>
    <property type="match status" value="1"/>
</dbReference>
<comment type="subcellular location">
    <subcellularLocation>
        <location evidence="2">Chromosome</location>
    </subcellularLocation>
    <subcellularLocation>
        <location evidence="1">Nucleus</location>
    </subcellularLocation>
</comment>
<dbReference type="Pfam" id="PF00855">
    <property type="entry name" value="PWWP"/>
    <property type="match status" value="1"/>
</dbReference>
<dbReference type="PANTHER" id="PTHR22884">
    <property type="entry name" value="SET DOMAIN PROTEINS"/>
    <property type="match status" value="1"/>
</dbReference>
<keyword evidence="24" id="KW-1185">Reference proteome</keyword>
<dbReference type="PROSITE" id="PS50812">
    <property type="entry name" value="PWWP"/>
    <property type="match status" value="2"/>
</dbReference>
<dbReference type="FunFam" id="2.30.30.140:FF:000099">
    <property type="entry name" value="Histone-lysine N-methyltransferase"/>
    <property type="match status" value="1"/>
</dbReference>
<keyword evidence="10 16" id="KW-0863">Zinc-finger</keyword>
<dbReference type="RefSeq" id="XP_033356479.1">
    <property type="nucleotide sequence ID" value="XM_033500588.1"/>
</dbReference>
<dbReference type="Proteomes" id="UP000504631">
    <property type="component" value="Unplaced"/>
</dbReference>
<keyword evidence="13" id="KW-0805">Transcription regulation</keyword>
<feature type="domain" description="Post-SET" evidence="22">
    <location>
        <begin position="994"/>
        <end position="1010"/>
    </location>
</feature>
<dbReference type="CTD" id="43351"/>
<dbReference type="PROSITE" id="PS50280">
    <property type="entry name" value="SET"/>
    <property type="match status" value="1"/>
</dbReference>
<dbReference type="InterPro" id="IPR003616">
    <property type="entry name" value="Post-SET_dom"/>
</dbReference>
<dbReference type="GO" id="GO:0005634">
    <property type="term" value="C:nucleus"/>
    <property type="evidence" value="ECO:0007669"/>
    <property type="project" value="UniProtKB-SubCell"/>
</dbReference>
<dbReference type="InterPro" id="IPR055198">
    <property type="entry name" value="NSD_PHD"/>
</dbReference>
<dbReference type="InterPro" id="IPR000313">
    <property type="entry name" value="PWWP_dom"/>
</dbReference>
<evidence type="ECO:0000313" key="25">
    <source>
        <dbReference type="RefSeq" id="XP_033356479.1"/>
    </source>
</evidence>
<dbReference type="PROSITE" id="PS50089">
    <property type="entry name" value="ZF_RING_2"/>
    <property type="match status" value="1"/>
</dbReference>
<feature type="region of interest" description="Disordered" evidence="17">
    <location>
        <begin position="37"/>
        <end position="112"/>
    </location>
</feature>
<dbReference type="GO" id="GO:0005694">
    <property type="term" value="C:chromosome"/>
    <property type="evidence" value="ECO:0007669"/>
    <property type="project" value="UniProtKB-SubCell"/>
</dbReference>
<evidence type="ECO:0000259" key="23">
    <source>
        <dbReference type="PROSITE" id="PS51215"/>
    </source>
</evidence>
<feature type="domain" description="PHD-type" evidence="18">
    <location>
        <begin position="638"/>
        <end position="682"/>
    </location>
</feature>
<dbReference type="GO" id="GO:0140938">
    <property type="term" value="F:histone H3 methyltransferase activity"/>
    <property type="evidence" value="ECO:0007669"/>
    <property type="project" value="UniProtKB-ARBA"/>
</dbReference>
<feature type="compositionally biased region" description="Polar residues" evidence="17">
    <location>
        <begin position="290"/>
        <end position="304"/>
    </location>
</feature>
<keyword evidence="11" id="KW-0862">Zinc</keyword>
<dbReference type="InterPro" id="IPR055197">
    <property type="entry name" value="PHDvar_NSD"/>
</dbReference>
<dbReference type="CDD" id="cd21991">
    <property type="entry name" value="HMG-box_NSD2"/>
    <property type="match status" value="1"/>
</dbReference>
<evidence type="ECO:0000256" key="6">
    <source>
        <dbReference type="ARBA" id="ARBA00022679"/>
    </source>
</evidence>
<dbReference type="GO" id="GO:0016279">
    <property type="term" value="F:protein-lysine N-methyltransferase activity"/>
    <property type="evidence" value="ECO:0007669"/>
    <property type="project" value="UniProtKB-ARBA"/>
</dbReference>
<dbReference type="InterPro" id="IPR019786">
    <property type="entry name" value="Zinc_finger_PHD-type_CS"/>
</dbReference>
<feature type="compositionally biased region" description="Acidic residues" evidence="17">
    <location>
        <begin position="1196"/>
        <end position="1209"/>
    </location>
</feature>
<dbReference type="GO" id="GO:0032259">
    <property type="term" value="P:methylation"/>
    <property type="evidence" value="ECO:0007669"/>
    <property type="project" value="UniProtKB-KW"/>
</dbReference>
<dbReference type="InterPro" id="IPR041306">
    <property type="entry name" value="C5HCH"/>
</dbReference>
<evidence type="ECO:0000256" key="17">
    <source>
        <dbReference type="SAM" id="MobiDB-lite"/>
    </source>
</evidence>
<evidence type="ECO:0000259" key="18">
    <source>
        <dbReference type="PROSITE" id="PS50016"/>
    </source>
</evidence>
<keyword evidence="8" id="KW-0479">Metal-binding</keyword>
<dbReference type="Pfam" id="PF17982">
    <property type="entry name" value="C5HCH"/>
    <property type="match status" value="1"/>
</dbReference>
<proteinExistence type="predicted"/>
<keyword evidence="14" id="KW-0804">Transcription</keyword>
<keyword evidence="7" id="KW-0949">S-adenosyl-L-methionine</keyword>
<evidence type="ECO:0000256" key="9">
    <source>
        <dbReference type="ARBA" id="ARBA00022737"/>
    </source>
</evidence>
<dbReference type="Gene3D" id="2.30.30.140">
    <property type="match status" value="2"/>
</dbReference>
<dbReference type="CDD" id="cd19173">
    <property type="entry name" value="SET_NSD"/>
    <property type="match status" value="1"/>
</dbReference>
<dbReference type="InterPro" id="IPR019787">
    <property type="entry name" value="Znf_PHD-finger"/>
</dbReference>